<sequence length="117" mass="13726">MSLLTIWEAHKSVIRGFIIGLAMKKKKEASRYLMELKAQIHILETQHKRSQLEAVYKELLNTRRQLKDILLRQHFKGIQRSKGFFYTHANKGDKYLARMLKGPRQHTQIHSLNISSG</sequence>
<feature type="coiled-coil region" evidence="1">
    <location>
        <begin position="26"/>
        <end position="69"/>
    </location>
</feature>
<reference evidence="2" key="1">
    <citation type="submission" date="2022-03" db="EMBL/GenBank/DDBJ databases">
        <authorList>
            <person name="Alioto T."/>
            <person name="Alioto T."/>
            <person name="Gomez Garrido J."/>
        </authorList>
    </citation>
    <scope>NUCLEOTIDE SEQUENCE</scope>
</reference>
<feature type="non-terminal residue" evidence="2">
    <location>
        <position position="117"/>
    </location>
</feature>
<name>A0AAD1VMK9_PELCU</name>
<gene>
    <name evidence="2" type="ORF">PECUL_23A035670</name>
</gene>
<proteinExistence type="predicted"/>
<evidence type="ECO:0000313" key="2">
    <source>
        <dbReference type="EMBL" id="CAH2222055.1"/>
    </source>
</evidence>
<dbReference type="Proteomes" id="UP001295444">
    <property type="component" value="Chromosome 01"/>
</dbReference>
<organism evidence="2 3">
    <name type="scientific">Pelobates cultripes</name>
    <name type="common">Western spadefoot toad</name>
    <dbReference type="NCBI Taxonomy" id="61616"/>
    <lineage>
        <taxon>Eukaryota</taxon>
        <taxon>Metazoa</taxon>
        <taxon>Chordata</taxon>
        <taxon>Craniata</taxon>
        <taxon>Vertebrata</taxon>
        <taxon>Euteleostomi</taxon>
        <taxon>Amphibia</taxon>
        <taxon>Batrachia</taxon>
        <taxon>Anura</taxon>
        <taxon>Pelobatoidea</taxon>
        <taxon>Pelobatidae</taxon>
        <taxon>Pelobates</taxon>
    </lineage>
</organism>
<keyword evidence="1" id="KW-0175">Coiled coil</keyword>
<evidence type="ECO:0000313" key="3">
    <source>
        <dbReference type="Proteomes" id="UP001295444"/>
    </source>
</evidence>
<accession>A0AAD1VMK9</accession>
<evidence type="ECO:0000256" key="1">
    <source>
        <dbReference type="SAM" id="Coils"/>
    </source>
</evidence>
<keyword evidence="3" id="KW-1185">Reference proteome</keyword>
<dbReference type="AlphaFoldDB" id="A0AAD1VMK9"/>
<dbReference type="EMBL" id="OW240912">
    <property type="protein sequence ID" value="CAH2222055.1"/>
    <property type="molecule type" value="Genomic_DNA"/>
</dbReference>
<protein>
    <submittedName>
        <fullName evidence="2">Uncharacterized protein</fullName>
    </submittedName>
</protein>